<keyword evidence="4 7" id="KW-0645">Protease</keyword>
<evidence type="ECO:0000313" key="11">
    <source>
        <dbReference type="EMBL" id="MBC1936366.1"/>
    </source>
</evidence>
<dbReference type="RefSeq" id="WP_185526018.1">
    <property type="nucleotide sequence ID" value="NZ_JAARWN010000006.1"/>
</dbReference>
<dbReference type="EMBL" id="JAARWN010000006">
    <property type="protein sequence ID" value="MBC1936366.1"/>
    <property type="molecule type" value="Genomic_DNA"/>
</dbReference>
<evidence type="ECO:0000256" key="5">
    <source>
        <dbReference type="ARBA" id="ARBA00022801"/>
    </source>
</evidence>
<dbReference type="InterPro" id="IPR013783">
    <property type="entry name" value="Ig-like_fold"/>
</dbReference>
<dbReference type="Pfam" id="PF00082">
    <property type="entry name" value="Peptidase_S8"/>
    <property type="match status" value="1"/>
</dbReference>
<comment type="similarity">
    <text evidence="2 7">Belongs to the peptidase S8 family.</text>
</comment>
<dbReference type="InterPro" id="IPR050131">
    <property type="entry name" value="Peptidase_S8_subtilisin-like"/>
</dbReference>
<evidence type="ECO:0000256" key="8">
    <source>
        <dbReference type="SAM" id="SignalP"/>
    </source>
</evidence>
<feature type="domain" description="Bacterial Ig" evidence="10">
    <location>
        <begin position="882"/>
        <end position="956"/>
    </location>
</feature>
<sequence length="961" mass="103668">MKKILIIFTVLFLVCLPLSHVKAVTKTDPSATLLKAEETTHATFPAEESEAWYKIVAPTSNDSGHTHFKVTLKSKQILSLSIYPSKERALADDTFFNYRVGTGKNNTATVNFPDAWDGEYWLKVSYIPKDDPSTVVAPYSLQYEEVFISPDHPAEKGAKGAVETAVMNKEDAADTLKDVRSILDGLLASSDAGKEISKLYYKTSPFLVEEFLQNSSSRDAFYNNLKVLRPVIKAAAEKREYTISKEEAKAFHAVSALIKDAVPTSLAKDIAALENKIDSQNLAGSSLSSIFDSLNVSATFAKSGTSKFIVKMKPNTSPKNLIKKASEYSMKTTTLDDSPSVIMDDFYTIHQQISDNSIKSFSKLEADTRKLALDSLPEVEYVEKVTTYSKSSGSYDAYQWAINKNSVLKDAANVDIQYDDFWKSTASQKLAPVKVAVVDSGVDSRLKELQGRVDISNAKSFVEPNGDGSYLDDNGHGTHVAGIIGANSENNLGMKGIANNATILPIKVLDSDTNGDTDEIARGIQYAVDQKVDVINLSLVGEYSPTLEYVLKNAEAKGITVVAATGNDGENNLLYPANSKYTIAVGATNSFGIMASYSNYGRELDVVAPGSKIASTIPDGNIAYMGGTSMATPHVAALVGLLKGQNKALKPAEIRQILRTTTNPLEFSSTEQENNSKEGMSFYEYGESISPAPLSAFFNIQAGYGKINIWHALSKNIIKAQPATLFDNTNYATGKALANTEVKVFQGIKKIGEGKATATGQYKVWVPLQKSGAPLTLTFKNGTNETKARMTVARGAIPAAPKVTTFTDKDTLIKGQTVESARVVVKNSKNQIVASGNATPTGSFGLKIAKQPANSKLNIQITDLAKRTSKAMTITVKDVTPPKAPTVNTIKSTSTTITGTGEKGATVRVYFKTKLLGSAKVDTKGKYSVKIAKQKSGTSLSIKQFDAANNVSPVVNKKVVK</sequence>
<dbReference type="GO" id="GO:0006508">
    <property type="term" value="P:proteolysis"/>
    <property type="evidence" value="ECO:0007669"/>
    <property type="project" value="UniProtKB-KW"/>
</dbReference>
<evidence type="ECO:0000256" key="3">
    <source>
        <dbReference type="ARBA" id="ARBA00022525"/>
    </source>
</evidence>
<feature type="domain" description="Peptidase S8/S53" evidence="9">
    <location>
        <begin position="433"/>
        <end position="674"/>
    </location>
</feature>
<dbReference type="PROSITE" id="PS00137">
    <property type="entry name" value="SUBTILASE_HIS"/>
    <property type="match status" value="1"/>
</dbReference>
<dbReference type="InterPro" id="IPR000209">
    <property type="entry name" value="Peptidase_S8/S53_dom"/>
</dbReference>
<dbReference type="AlphaFoldDB" id="A0A7X0Y3L5"/>
<dbReference type="PANTHER" id="PTHR43806">
    <property type="entry name" value="PEPTIDASE S8"/>
    <property type="match status" value="1"/>
</dbReference>
<evidence type="ECO:0000313" key="12">
    <source>
        <dbReference type="Proteomes" id="UP000535908"/>
    </source>
</evidence>
<dbReference type="SUPFAM" id="SSF52743">
    <property type="entry name" value="Subtilisin-like"/>
    <property type="match status" value="1"/>
</dbReference>
<dbReference type="Proteomes" id="UP000535908">
    <property type="component" value="Unassembled WGS sequence"/>
</dbReference>
<evidence type="ECO:0000259" key="10">
    <source>
        <dbReference type="Pfam" id="PF17936"/>
    </source>
</evidence>
<reference evidence="11 12" key="1">
    <citation type="submission" date="2020-03" db="EMBL/GenBank/DDBJ databases">
        <title>Soil Listeria distribution.</title>
        <authorList>
            <person name="Liao J."/>
            <person name="Wiedmann M."/>
        </authorList>
    </citation>
    <scope>NUCLEOTIDE SEQUENCE [LARGE SCALE GENOMIC DNA]</scope>
    <source>
        <strain evidence="11 12">FSL L7-0741</strain>
    </source>
</reference>
<feature type="active site" description="Charge relay system" evidence="7">
    <location>
        <position position="476"/>
    </location>
</feature>
<accession>A0A7X0Y3L5</accession>
<dbReference type="Gene3D" id="2.60.40.10">
    <property type="entry name" value="Immunoglobulins"/>
    <property type="match status" value="1"/>
</dbReference>
<evidence type="ECO:0000259" key="9">
    <source>
        <dbReference type="Pfam" id="PF00082"/>
    </source>
</evidence>
<dbReference type="InterPro" id="IPR022398">
    <property type="entry name" value="Peptidase_S8_His-AS"/>
</dbReference>
<feature type="active site" description="Charge relay system" evidence="7">
    <location>
        <position position="439"/>
    </location>
</feature>
<feature type="chain" id="PRO_5030802525" evidence="8">
    <location>
        <begin position="24"/>
        <end position="961"/>
    </location>
</feature>
<evidence type="ECO:0000256" key="1">
    <source>
        <dbReference type="ARBA" id="ARBA00004613"/>
    </source>
</evidence>
<evidence type="ECO:0000256" key="4">
    <source>
        <dbReference type="ARBA" id="ARBA00022670"/>
    </source>
</evidence>
<keyword evidence="3" id="KW-0964">Secreted</keyword>
<dbReference type="InterPro" id="IPR036852">
    <property type="entry name" value="Peptidase_S8/S53_dom_sf"/>
</dbReference>
<protein>
    <submittedName>
        <fullName evidence="11">Peptidase S8</fullName>
    </submittedName>
</protein>
<feature type="active site" description="Charge relay system" evidence="7">
    <location>
        <position position="629"/>
    </location>
</feature>
<dbReference type="Pfam" id="PF17936">
    <property type="entry name" value="Big_6"/>
    <property type="match status" value="2"/>
</dbReference>
<dbReference type="PANTHER" id="PTHR43806:SF11">
    <property type="entry name" value="CEREVISIN-RELATED"/>
    <property type="match status" value="1"/>
</dbReference>
<keyword evidence="8" id="KW-0732">Signal</keyword>
<keyword evidence="6 7" id="KW-0720">Serine protease</keyword>
<dbReference type="PRINTS" id="PR00723">
    <property type="entry name" value="SUBTILISIN"/>
</dbReference>
<name>A0A7X0Y3L5_9LIST</name>
<proteinExistence type="inferred from homology"/>
<evidence type="ECO:0000256" key="6">
    <source>
        <dbReference type="ARBA" id="ARBA00022825"/>
    </source>
</evidence>
<evidence type="ECO:0000256" key="7">
    <source>
        <dbReference type="PROSITE-ProRule" id="PRU01240"/>
    </source>
</evidence>
<dbReference type="InterPro" id="IPR034084">
    <property type="entry name" value="Thermitase-like_dom"/>
</dbReference>
<dbReference type="PROSITE" id="PS00138">
    <property type="entry name" value="SUBTILASE_SER"/>
    <property type="match status" value="1"/>
</dbReference>
<dbReference type="GO" id="GO:0004252">
    <property type="term" value="F:serine-type endopeptidase activity"/>
    <property type="evidence" value="ECO:0007669"/>
    <property type="project" value="UniProtKB-UniRule"/>
</dbReference>
<organism evidence="11 12">
    <name type="scientific">Listeria grandensis</name>
    <dbReference type="NCBI Taxonomy" id="1494963"/>
    <lineage>
        <taxon>Bacteria</taxon>
        <taxon>Bacillati</taxon>
        <taxon>Bacillota</taxon>
        <taxon>Bacilli</taxon>
        <taxon>Bacillales</taxon>
        <taxon>Listeriaceae</taxon>
        <taxon>Listeria</taxon>
    </lineage>
</organism>
<dbReference type="InterPro" id="IPR041498">
    <property type="entry name" value="Big_6"/>
</dbReference>
<dbReference type="GO" id="GO:0005576">
    <property type="term" value="C:extracellular region"/>
    <property type="evidence" value="ECO:0007669"/>
    <property type="project" value="UniProtKB-SubCell"/>
</dbReference>
<keyword evidence="5 7" id="KW-0378">Hydrolase</keyword>
<feature type="domain" description="Bacterial Ig" evidence="10">
    <location>
        <begin position="798"/>
        <end position="878"/>
    </location>
</feature>
<dbReference type="InterPro" id="IPR023828">
    <property type="entry name" value="Peptidase_S8_Ser-AS"/>
</dbReference>
<dbReference type="InterPro" id="IPR015500">
    <property type="entry name" value="Peptidase_S8_subtilisin-rel"/>
</dbReference>
<comment type="caution">
    <text evidence="11">The sequence shown here is derived from an EMBL/GenBank/DDBJ whole genome shotgun (WGS) entry which is preliminary data.</text>
</comment>
<comment type="subcellular location">
    <subcellularLocation>
        <location evidence="1">Secreted</location>
    </subcellularLocation>
</comment>
<feature type="signal peptide" evidence="8">
    <location>
        <begin position="1"/>
        <end position="23"/>
    </location>
</feature>
<dbReference type="CDD" id="cd07484">
    <property type="entry name" value="Peptidases_S8_Thermitase_like"/>
    <property type="match status" value="1"/>
</dbReference>
<evidence type="ECO:0000256" key="2">
    <source>
        <dbReference type="ARBA" id="ARBA00011073"/>
    </source>
</evidence>
<dbReference type="PROSITE" id="PS51892">
    <property type="entry name" value="SUBTILASE"/>
    <property type="match status" value="1"/>
</dbReference>
<gene>
    <name evidence="11" type="ORF">HCA69_08315</name>
</gene>
<dbReference type="Gene3D" id="3.40.50.200">
    <property type="entry name" value="Peptidase S8/S53 domain"/>
    <property type="match status" value="1"/>
</dbReference>